<name>A0ABR1F9V1_9ASCO</name>
<dbReference type="Pfam" id="PF02330">
    <property type="entry name" value="MAM33"/>
    <property type="match status" value="1"/>
</dbReference>
<keyword evidence="2" id="KW-1185">Reference proteome</keyword>
<dbReference type="InterPro" id="IPR036561">
    <property type="entry name" value="MAM33_sf"/>
</dbReference>
<dbReference type="PANTHER" id="PTHR10826:SF1">
    <property type="entry name" value="COMPLEMENT COMPONENT 1 Q SUBCOMPONENT-BINDING PROTEIN, MITOCHONDRIAL"/>
    <property type="match status" value="1"/>
</dbReference>
<gene>
    <name evidence="1" type="ORF">BZA70DRAFT_274755</name>
</gene>
<dbReference type="GeneID" id="90037539"/>
<protein>
    <submittedName>
        <fullName evidence="1">Mitochondrial glycoprotein</fullName>
    </submittedName>
</protein>
<evidence type="ECO:0000313" key="2">
    <source>
        <dbReference type="Proteomes" id="UP001498771"/>
    </source>
</evidence>
<dbReference type="InterPro" id="IPR003428">
    <property type="entry name" value="MAM33"/>
</dbReference>
<comment type="caution">
    <text evidence="1">The sequence shown here is derived from an EMBL/GenBank/DDBJ whole genome shotgun (WGS) entry which is preliminary data.</text>
</comment>
<organism evidence="1 2">
    <name type="scientific">Myxozyma melibiosi</name>
    <dbReference type="NCBI Taxonomy" id="54550"/>
    <lineage>
        <taxon>Eukaryota</taxon>
        <taxon>Fungi</taxon>
        <taxon>Dikarya</taxon>
        <taxon>Ascomycota</taxon>
        <taxon>Saccharomycotina</taxon>
        <taxon>Lipomycetes</taxon>
        <taxon>Lipomycetales</taxon>
        <taxon>Lipomycetaceae</taxon>
        <taxon>Myxozyma</taxon>
    </lineage>
</organism>
<evidence type="ECO:0000313" key="1">
    <source>
        <dbReference type="EMBL" id="KAK7206634.1"/>
    </source>
</evidence>
<dbReference type="RefSeq" id="XP_064769667.1">
    <property type="nucleotide sequence ID" value="XM_064912027.1"/>
</dbReference>
<dbReference type="SUPFAM" id="SSF54529">
    <property type="entry name" value="Mitochondrial glycoprotein MAM33-like"/>
    <property type="match status" value="1"/>
</dbReference>
<reference evidence="1 2" key="1">
    <citation type="submission" date="2024-03" db="EMBL/GenBank/DDBJ databases">
        <title>Genome-scale model development and genomic sequencing of the oleaginous clade Lipomyces.</title>
        <authorList>
            <consortium name="Lawrence Berkeley National Laboratory"/>
            <person name="Czajka J.J."/>
            <person name="Han Y."/>
            <person name="Kim J."/>
            <person name="Mondo S.J."/>
            <person name="Hofstad B.A."/>
            <person name="Robles A."/>
            <person name="Haridas S."/>
            <person name="Riley R."/>
            <person name="LaButti K."/>
            <person name="Pangilinan J."/>
            <person name="Andreopoulos W."/>
            <person name="Lipzen A."/>
            <person name="Yan J."/>
            <person name="Wang M."/>
            <person name="Ng V."/>
            <person name="Grigoriev I.V."/>
            <person name="Spatafora J.W."/>
            <person name="Magnuson J.K."/>
            <person name="Baker S.E."/>
            <person name="Pomraning K.R."/>
        </authorList>
    </citation>
    <scope>NUCLEOTIDE SEQUENCE [LARGE SCALE GENOMIC DNA]</scope>
    <source>
        <strain evidence="1 2">Phaff 52-87</strain>
    </source>
</reference>
<accession>A0ABR1F9V1</accession>
<dbReference type="EMBL" id="JBBJBU010000002">
    <property type="protein sequence ID" value="KAK7206634.1"/>
    <property type="molecule type" value="Genomic_DNA"/>
</dbReference>
<proteinExistence type="predicted"/>
<dbReference type="Proteomes" id="UP001498771">
    <property type="component" value="Unassembled WGS sequence"/>
</dbReference>
<sequence length="261" mass="29595">MASRVFTRALARAVVPTATRFVAPRSVPLISASMRSVTALPAYRPYSSSSSKEELLDALTEELKYEQDQLVEKKWTSMPKELADVLRSTGYKLIDEADSDVITIQRKQGNIDILIKWSASDVHHAMSENFEQTEEEDEFDDFGPNDNSFPVKVFVTKEGAGTLVIEASAEDNSLVYEQILHFSDSNMAVSELADDELKKRSSYWGPPFADLDERLQQTLIDHFEDLGITNEITPFIYEYSEFKEAQLYAQHLKNLRSFFAA</sequence>
<dbReference type="PANTHER" id="PTHR10826">
    <property type="entry name" value="COMPLEMENT COMPONENT 1"/>
    <property type="match status" value="1"/>
</dbReference>
<dbReference type="Gene3D" id="3.10.280.10">
    <property type="entry name" value="Mitochondrial glycoprotein"/>
    <property type="match status" value="1"/>
</dbReference>